<sequence length="371" mass="40622">MLTFTSSKSLPLLLRLALSLLIFTNIAASLPTKSHNSLKGPSVTPLIGARPNTLLILERQEVALVRQNKNRDDNKIIRNIAEVAALVSPELAEDEEDLVEEDGIYLDLYPLTITSTDSESGSTTIASFVCETYTPGAFECVQYDDFTNVFMYFYGEGDAYTSFFINETPKDITTTNYLEYHRSYEALKGPTTEAGSDSDEGDQEDAGSYGEYDLFISVDVSTGETYVCDHSPQCAPFTDFTEVYVNAFGHHGYTELFNMKFIAESPRTATEEASMAQHSIEINPDVNEEDQITSTMKNISSPSNTLQPIPETTTLQTSAPASSSNQSTTSDAISSTVLFLESSFNAHDPPGLTGSNLIFGVLSVMFLGLLF</sequence>
<evidence type="ECO:0000256" key="2">
    <source>
        <dbReference type="SAM" id="SignalP"/>
    </source>
</evidence>
<name>A0A9P8Q560_WICPI</name>
<evidence type="ECO:0000256" key="1">
    <source>
        <dbReference type="SAM" id="MobiDB-lite"/>
    </source>
</evidence>
<evidence type="ECO:0000313" key="3">
    <source>
        <dbReference type="EMBL" id="KAH3684236.1"/>
    </source>
</evidence>
<dbReference type="AlphaFoldDB" id="A0A9P8Q560"/>
<reference evidence="3" key="1">
    <citation type="journal article" date="2021" name="Open Biol.">
        <title>Shared evolutionary footprints suggest mitochondrial oxidative damage underlies multiple complex I losses in fungi.</title>
        <authorList>
            <person name="Schikora-Tamarit M.A."/>
            <person name="Marcet-Houben M."/>
            <person name="Nosek J."/>
            <person name="Gabaldon T."/>
        </authorList>
    </citation>
    <scope>NUCLEOTIDE SEQUENCE</scope>
    <source>
        <strain evidence="3">CBS2887</strain>
    </source>
</reference>
<comment type="caution">
    <text evidence="3">The sequence shown here is derived from an EMBL/GenBank/DDBJ whole genome shotgun (WGS) entry which is preliminary data.</text>
</comment>
<dbReference type="Proteomes" id="UP000774326">
    <property type="component" value="Unassembled WGS sequence"/>
</dbReference>
<feature type="signal peptide" evidence="2">
    <location>
        <begin position="1"/>
        <end position="28"/>
    </location>
</feature>
<reference evidence="3" key="2">
    <citation type="submission" date="2021-01" db="EMBL/GenBank/DDBJ databases">
        <authorList>
            <person name="Schikora-Tamarit M.A."/>
        </authorList>
    </citation>
    <scope>NUCLEOTIDE SEQUENCE</scope>
    <source>
        <strain evidence="3">CBS2887</strain>
    </source>
</reference>
<evidence type="ECO:0008006" key="5">
    <source>
        <dbReference type="Google" id="ProtNLM"/>
    </source>
</evidence>
<feature type="chain" id="PRO_5040198474" description="Secreted protein" evidence="2">
    <location>
        <begin position="29"/>
        <end position="371"/>
    </location>
</feature>
<feature type="region of interest" description="Disordered" evidence="1">
    <location>
        <begin position="297"/>
        <end position="329"/>
    </location>
</feature>
<protein>
    <recommendedName>
        <fullName evidence="5">Secreted protein</fullName>
    </recommendedName>
</protein>
<proteinExistence type="predicted"/>
<organism evidence="3 4">
    <name type="scientific">Wickerhamomyces pijperi</name>
    <name type="common">Yeast</name>
    <name type="synonym">Pichia pijperi</name>
    <dbReference type="NCBI Taxonomy" id="599730"/>
    <lineage>
        <taxon>Eukaryota</taxon>
        <taxon>Fungi</taxon>
        <taxon>Dikarya</taxon>
        <taxon>Ascomycota</taxon>
        <taxon>Saccharomycotina</taxon>
        <taxon>Saccharomycetes</taxon>
        <taxon>Phaffomycetales</taxon>
        <taxon>Wickerhamomycetaceae</taxon>
        <taxon>Wickerhamomyces</taxon>
    </lineage>
</organism>
<keyword evidence="4" id="KW-1185">Reference proteome</keyword>
<keyword evidence="2" id="KW-0732">Signal</keyword>
<dbReference type="EMBL" id="JAEUBG010002653">
    <property type="protein sequence ID" value="KAH3684236.1"/>
    <property type="molecule type" value="Genomic_DNA"/>
</dbReference>
<accession>A0A9P8Q560</accession>
<evidence type="ECO:0000313" key="4">
    <source>
        <dbReference type="Proteomes" id="UP000774326"/>
    </source>
</evidence>
<gene>
    <name evidence="3" type="ORF">WICPIJ_004793</name>
</gene>